<dbReference type="AlphaFoldDB" id="A0A1J6WUM6"/>
<gene>
    <name evidence="1" type="ORF">BHE18_15815</name>
</gene>
<name>A0A1J6WUM6_9BACI</name>
<proteinExistence type="predicted"/>
<dbReference type="EMBL" id="MINN01000078">
    <property type="protein sequence ID" value="OIU71575.1"/>
    <property type="molecule type" value="Genomic_DNA"/>
</dbReference>
<comment type="caution">
    <text evidence="1">The sequence shown here is derived from an EMBL/GenBank/DDBJ whole genome shotgun (WGS) entry which is preliminary data.</text>
</comment>
<sequence length="110" mass="12310">MLKGTGDRDSGAALIDEPFVHALCFSGEEGTFPTRIKGISPRGAFIGSVAQLFGFWHNYPEIGTINMRILIFLIFLSQDPGLLPFVLDSFNFPERLFNKKLLLFVQRFAA</sequence>
<organism evidence="1 2">
    <name type="scientific">Rossellomorea aquimaris</name>
    <dbReference type="NCBI Taxonomy" id="189382"/>
    <lineage>
        <taxon>Bacteria</taxon>
        <taxon>Bacillati</taxon>
        <taxon>Bacillota</taxon>
        <taxon>Bacilli</taxon>
        <taxon>Bacillales</taxon>
        <taxon>Bacillaceae</taxon>
        <taxon>Rossellomorea</taxon>
    </lineage>
</organism>
<evidence type="ECO:0000313" key="1">
    <source>
        <dbReference type="EMBL" id="OIU71575.1"/>
    </source>
</evidence>
<accession>A0A1J6WUM6</accession>
<reference evidence="1 2" key="1">
    <citation type="submission" date="2016-09" db="EMBL/GenBank/DDBJ databases">
        <title>Bacillus aquimaris SAMM genome sequence reveals colonization and biosurfactant production capacities.</title>
        <authorList>
            <person name="Waghmode S.R."/>
            <person name="Suryavanshi M.V."/>
        </authorList>
    </citation>
    <scope>NUCLEOTIDE SEQUENCE [LARGE SCALE GENOMIC DNA]</scope>
    <source>
        <strain evidence="1 2">SAMM</strain>
    </source>
</reference>
<protein>
    <submittedName>
        <fullName evidence="1">Uncharacterized protein</fullName>
    </submittedName>
</protein>
<dbReference type="Proteomes" id="UP000182062">
    <property type="component" value="Unassembled WGS sequence"/>
</dbReference>
<keyword evidence="2" id="KW-1185">Reference proteome</keyword>
<evidence type="ECO:0000313" key="2">
    <source>
        <dbReference type="Proteomes" id="UP000182062"/>
    </source>
</evidence>